<organism evidence="3 4">
    <name type="scientific">Fusarium pseudoanthophilum</name>
    <dbReference type="NCBI Taxonomy" id="48495"/>
    <lineage>
        <taxon>Eukaryota</taxon>
        <taxon>Fungi</taxon>
        <taxon>Dikarya</taxon>
        <taxon>Ascomycota</taxon>
        <taxon>Pezizomycotina</taxon>
        <taxon>Sordariomycetes</taxon>
        <taxon>Hypocreomycetidae</taxon>
        <taxon>Hypocreales</taxon>
        <taxon>Nectriaceae</taxon>
        <taxon>Fusarium</taxon>
        <taxon>Fusarium fujikuroi species complex</taxon>
    </lineage>
</organism>
<evidence type="ECO:0000256" key="2">
    <source>
        <dbReference type="ARBA" id="ARBA00022898"/>
    </source>
</evidence>
<dbReference type="InterPro" id="IPR015422">
    <property type="entry name" value="PyrdxlP-dep_Trfase_small"/>
</dbReference>
<evidence type="ECO:0000256" key="1">
    <source>
        <dbReference type="ARBA" id="ARBA00001933"/>
    </source>
</evidence>
<comment type="caution">
    <text evidence="3">The sequence shown here is derived from an EMBL/GenBank/DDBJ whole genome shotgun (WGS) entry which is preliminary data.</text>
</comment>
<dbReference type="AlphaFoldDB" id="A0A8H5UUW2"/>
<name>A0A8H5UUW2_9HYPO</name>
<dbReference type="SUPFAM" id="SSF53383">
    <property type="entry name" value="PLP-dependent transferases"/>
    <property type="match status" value="1"/>
</dbReference>
<dbReference type="InterPro" id="IPR015424">
    <property type="entry name" value="PyrdxlP-dep_Trfase"/>
</dbReference>
<keyword evidence="2" id="KW-0663">Pyridoxal phosphate</keyword>
<dbReference type="PANTHER" id="PTHR43713:SF3">
    <property type="entry name" value="GLUTAMATE-1-SEMIALDEHYDE 2,1-AMINOMUTASE 1, CHLOROPLASTIC-RELATED"/>
    <property type="match status" value="1"/>
</dbReference>
<dbReference type="InterPro" id="IPR015421">
    <property type="entry name" value="PyrdxlP-dep_Trfase_major"/>
</dbReference>
<gene>
    <name evidence="3" type="ORF">FPANT_2700</name>
</gene>
<keyword evidence="4" id="KW-1185">Reference proteome</keyword>
<protein>
    <submittedName>
        <fullName evidence="3">Glutamate-1-semialdehyde 2 1-aminomutase</fullName>
    </submittedName>
</protein>
<reference evidence="3 4" key="1">
    <citation type="submission" date="2020-05" db="EMBL/GenBank/DDBJ databases">
        <title>Identification and distribution of gene clusters putatively required for synthesis of sphingolipid metabolism inhibitors in phylogenetically diverse species of the filamentous fungus Fusarium.</title>
        <authorList>
            <person name="Kim H.-S."/>
            <person name="Busman M."/>
            <person name="Brown D.W."/>
            <person name="Divon H."/>
            <person name="Uhlig S."/>
            <person name="Proctor R.H."/>
        </authorList>
    </citation>
    <scope>NUCLEOTIDE SEQUENCE [LARGE SCALE GENOMIC DNA]</scope>
    <source>
        <strain evidence="3 4">NRRL 25211</strain>
    </source>
</reference>
<dbReference type="Gene3D" id="3.90.1150.10">
    <property type="entry name" value="Aspartate Aminotransferase, domain 1"/>
    <property type="match status" value="1"/>
</dbReference>
<proteinExistence type="predicted"/>
<dbReference type="PANTHER" id="PTHR43713">
    <property type="entry name" value="GLUTAMATE-1-SEMIALDEHYDE 2,1-AMINOMUTASE"/>
    <property type="match status" value="1"/>
</dbReference>
<comment type="cofactor">
    <cofactor evidence="1">
        <name>pyridoxal 5'-phosphate</name>
        <dbReference type="ChEBI" id="CHEBI:597326"/>
    </cofactor>
</comment>
<dbReference type="GO" id="GO:0008483">
    <property type="term" value="F:transaminase activity"/>
    <property type="evidence" value="ECO:0007669"/>
    <property type="project" value="InterPro"/>
</dbReference>
<evidence type="ECO:0000313" key="3">
    <source>
        <dbReference type="EMBL" id="KAF5600122.1"/>
    </source>
</evidence>
<dbReference type="EMBL" id="JAAOAR010000114">
    <property type="protein sequence ID" value="KAF5600122.1"/>
    <property type="molecule type" value="Genomic_DNA"/>
</dbReference>
<dbReference type="Gene3D" id="3.40.640.10">
    <property type="entry name" value="Type I PLP-dependent aspartate aminotransferase-like (Major domain)"/>
    <property type="match status" value="1"/>
</dbReference>
<dbReference type="InterPro" id="IPR005814">
    <property type="entry name" value="Aminotrans_3"/>
</dbReference>
<accession>A0A8H5UUW2</accession>
<dbReference type="GO" id="GO:0030170">
    <property type="term" value="F:pyridoxal phosphate binding"/>
    <property type="evidence" value="ECO:0007669"/>
    <property type="project" value="InterPro"/>
</dbReference>
<sequence>MEFTDRKKVLAFDNRHHDGTLNFGSGDNKSNASHDFILGTYNNIEANQKHVSSDPAAIIVEPMLSTGGQILATREFPSFLRKTADVTGAVLIFDEIMRSCLPINGLQGLHKVKPDTTALGKYIRTQKLSHYEAFNNDVFTMSAALAATDLTREDEIRRVNKLGDTIRNKMSEICATHHYSDLEINWSRKRYTTTVSSSQ</sequence>
<evidence type="ECO:0000313" key="4">
    <source>
        <dbReference type="Proteomes" id="UP000544095"/>
    </source>
</evidence>
<dbReference type="Pfam" id="PF00202">
    <property type="entry name" value="Aminotran_3"/>
    <property type="match status" value="1"/>
</dbReference>
<dbReference type="Proteomes" id="UP000544095">
    <property type="component" value="Unassembled WGS sequence"/>
</dbReference>